<keyword evidence="3" id="KW-1185">Reference proteome</keyword>
<evidence type="ECO:0000313" key="2">
    <source>
        <dbReference type="EMBL" id="MFD1708526.1"/>
    </source>
</evidence>
<feature type="domain" description="Pyruvate carboxyltransferase" evidence="1">
    <location>
        <begin position="51"/>
        <end position="161"/>
    </location>
</feature>
<proteinExistence type="predicted"/>
<dbReference type="SUPFAM" id="SSF51569">
    <property type="entry name" value="Aldolase"/>
    <property type="match status" value="1"/>
</dbReference>
<dbReference type="EC" id="6.4.1.1" evidence="2"/>
<dbReference type="Gene3D" id="3.20.20.70">
    <property type="entry name" value="Aldolase class I"/>
    <property type="match status" value="1"/>
</dbReference>
<dbReference type="InterPro" id="IPR055268">
    <property type="entry name" value="PCB-like"/>
</dbReference>
<dbReference type="Proteomes" id="UP001597301">
    <property type="component" value="Unassembled WGS sequence"/>
</dbReference>
<dbReference type="PANTHER" id="PTHR43778">
    <property type="entry name" value="PYRUVATE CARBOXYLASE"/>
    <property type="match status" value="1"/>
</dbReference>
<organism evidence="2 3">
    <name type="scientific">Siminovitchia sediminis</name>
    <dbReference type="NCBI Taxonomy" id="1274353"/>
    <lineage>
        <taxon>Bacteria</taxon>
        <taxon>Bacillati</taxon>
        <taxon>Bacillota</taxon>
        <taxon>Bacilli</taxon>
        <taxon>Bacillales</taxon>
        <taxon>Bacillaceae</taxon>
        <taxon>Siminovitchia</taxon>
    </lineage>
</organism>
<accession>A0ABW4KMB4</accession>
<feature type="non-terminal residue" evidence="2">
    <location>
        <position position="161"/>
    </location>
</feature>
<protein>
    <submittedName>
        <fullName evidence="2">Pyruvate carboxylase</fullName>
        <ecNumber evidence="2">6.4.1.1</ecNumber>
    </submittedName>
</protein>
<keyword evidence="2" id="KW-0670">Pyruvate</keyword>
<gene>
    <name evidence="2" type="ORF">ACFSCZ_17765</name>
</gene>
<keyword evidence="2" id="KW-0436">Ligase</keyword>
<dbReference type="InterPro" id="IPR013785">
    <property type="entry name" value="Aldolase_TIM"/>
</dbReference>
<sequence>PGIEKTKKPVESEPRIPSIPVDHKIQPGTKQILDERGADGLADWVRSRQKVLVTDTTFRDAHQSLLATRVRSRDLLQAAGPTAHLLPELFSVEMWGGATFDVAYRFLKEDPWDRLAKMREKMPNLLFQMLFRGSNAVGYTNYPDNVIKAFIEEAADAGIDV</sequence>
<evidence type="ECO:0000313" key="3">
    <source>
        <dbReference type="Proteomes" id="UP001597301"/>
    </source>
</evidence>
<evidence type="ECO:0000259" key="1">
    <source>
        <dbReference type="PROSITE" id="PS50991"/>
    </source>
</evidence>
<dbReference type="EMBL" id="JBHUEO010000103">
    <property type="protein sequence ID" value="MFD1708526.1"/>
    <property type="molecule type" value="Genomic_DNA"/>
</dbReference>
<reference evidence="3" key="1">
    <citation type="journal article" date="2019" name="Int. J. Syst. Evol. Microbiol.">
        <title>The Global Catalogue of Microorganisms (GCM) 10K type strain sequencing project: providing services to taxonomists for standard genome sequencing and annotation.</title>
        <authorList>
            <consortium name="The Broad Institute Genomics Platform"/>
            <consortium name="The Broad Institute Genome Sequencing Center for Infectious Disease"/>
            <person name="Wu L."/>
            <person name="Ma J."/>
        </authorList>
    </citation>
    <scope>NUCLEOTIDE SEQUENCE [LARGE SCALE GENOMIC DNA]</scope>
    <source>
        <strain evidence="3">CGMCC 1.12295</strain>
    </source>
</reference>
<comment type="caution">
    <text evidence="2">The sequence shown here is derived from an EMBL/GenBank/DDBJ whole genome shotgun (WGS) entry which is preliminary data.</text>
</comment>
<dbReference type="PROSITE" id="PS50991">
    <property type="entry name" value="PYR_CT"/>
    <property type="match status" value="1"/>
</dbReference>
<dbReference type="InterPro" id="IPR000891">
    <property type="entry name" value="PYR_CT"/>
</dbReference>
<name>A0ABW4KMB4_9BACI</name>
<feature type="non-terminal residue" evidence="2">
    <location>
        <position position="1"/>
    </location>
</feature>
<dbReference type="GO" id="GO:0004736">
    <property type="term" value="F:pyruvate carboxylase activity"/>
    <property type="evidence" value="ECO:0007669"/>
    <property type="project" value="UniProtKB-EC"/>
</dbReference>
<dbReference type="PANTHER" id="PTHR43778:SF2">
    <property type="entry name" value="PYRUVATE CARBOXYLASE, MITOCHONDRIAL"/>
    <property type="match status" value="1"/>
</dbReference>